<protein>
    <submittedName>
        <fullName evidence="6">TauD/TfdA family dioxygenase</fullName>
    </submittedName>
</protein>
<accession>A0ABV1XHY4</accession>
<dbReference type="PANTHER" id="PTHR10696:SF56">
    <property type="entry name" value="TAUD_TFDA-LIKE DOMAIN-CONTAINING PROTEIN"/>
    <property type="match status" value="1"/>
</dbReference>
<gene>
    <name evidence="6" type="ORF">ABT384_00785</name>
</gene>
<evidence type="ECO:0000256" key="2">
    <source>
        <dbReference type="ARBA" id="ARBA00023002"/>
    </source>
</evidence>
<keyword evidence="2" id="KW-0560">Oxidoreductase</keyword>
<proteinExistence type="predicted"/>
<evidence type="ECO:0000256" key="4">
    <source>
        <dbReference type="ARBA" id="ARBA00023194"/>
    </source>
</evidence>
<feature type="domain" description="TauD/TfdA-like" evidence="5">
    <location>
        <begin position="23"/>
        <end position="312"/>
    </location>
</feature>
<keyword evidence="3" id="KW-0408">Iron</keyword>
<dbReference type="Gene3D" id="3.60.130.10">
    <property type="entry name" value="Clavaminate synthase-like"/>
    <property type="match status" value="1"/>
</dbReference>
<dbReference type="Pfam" id="PF02668">
    <property type="entry name" value="TauD"/>
    <property type="match status" value="1"/>
</dbReference>
<dbReference type="InterPro" id="IPR042098">
    <property type="entry name" value="TauD-like_sf"/>
</dbReference>
<evidence type="ECO:0000313" key="7">
    <source>
        <dbReference type="Proteomes" id="UP001486207"/>
    </source>
</evidence>
<name>A0ABV1XHY4_9ACTN</name>
<keyword evidence="7" id="KW-1185">Reference proteome</keyword>
<sequence length="327" mass="36508">MSYVKEWCLFPDRDRVAVHEATEPGLDPATWAAENADRLKARLLEAGACLLRGFDAPDPSAFSRFVRVFGEELGEYTYGSTPRSKVGDVYTSTEYPASEVIPLHNEMSYTSFWPERIWFYAAVAAPVGGETPLADSHAVYERIPAEVRERFERHGVRYVRNYRAGLGISWEDAFATSDRAAVERFCRERGIAFEWLDDGALRTTEICQAVAQHPVTGRTGWMNQAHLFHISNLKESTRQALLDLMPEADLPRNAYYGDGSPIPEADLAAVRAAYDAETLAFPWQQDDLLMVDNMAMAHGRSSFEGPRKILVAMTGTIDTLATDGARS</sequence>
<dbReference type="SUPFAM" id="SSF51197">
    <property type="entry name" value="Clavaminate synthase-like"/>
    <property type="match status" value="1"/>
</dbReference>
<comment type="caution">
    <text evidence="6">The sequence shown here is derived from an EMBL/GenBank/DDBJ whole genome shotgun (WGS) entry which is preliminary data.</text>
</comment>
<evidence type="ECO:0000313" key="6">
    <source>
        <dbReference type="EMBL" id="MER7371186.1"/>
    </source>
</evidence>
<evidence type="ECO:0000256" key="1">
    <source>
        <dbReference type="ARBA" id="ARBA00001954"/>
    </source>
</evidence>
<dbReference type="InterPro" id="IPR050411">
    <property type="entry name" value="AlphaKG_dependent_hydroxylases"/>
</dbReference>
<organism evidence="6 7">
    <name type="scientific">Streptomyces lanatus</name>
    <dbReference type="NCBI Taxonomy" id="66900"/>
    <lineage>
        <taxon>Bacteria</taxon>
        <taxon>Bacillati</taxon>
        <taxon>Actinomycetota</taxon>
        <taxon>Actinomycetes</taxon>
        <taxon>Kitasatosporales</taxon>
        <taxon>Streptomycetaceae</taxon>
        <taxon>Streptomyces</taxon>
    </lineage>
</organism>
<dbReference type="InterPro" id="IPR003819">
    <property type="entry name" value="TauD/TfdA-like"/>
</dbReference>
<dbReference type="EMBL" id="JBEPFB010000001">
    <property type="protein sequence ID" value="MER7371186.1"/>
    <property type="molecule type" value="Genomic_DNA"/>
</dbReference>
<comment type="cofactor">
    <cofactor evidence="1">
        <name>Fe(2+)</name>
        <dbReference type="ChEBI" id="CHEBI:29033"/>
    </cofactor>
</comment>
<dbReference type="Proteomes" id="UP001486207">
    <property type="component" value="Unassembled WGS sequence"/>
</dbReference>
<keyword evidence="6" id="KW-0223">Dioxygenase</keyword>
<evidence type="ECO:0000256" key="3">
    <source>
        <dbReference type="ARBA" id="ARBA00023004"/>
    </source>
</evidence>
<reference evidence="6 7" key="1">
    <citation type="submission" date="2024-06" db="EMBL/GenBank/DDBJ databases">
        <title>The Natural Products Discovery Center: Release of the First 8490 Sequenced Strains for Exploring Actinobacteria Biosynthetic Diversity.</title>
        <authorList>
            <person name="Kalkreuter E."/>
            <person name="Kautsar S.A."/>
            <person name="Yang D."/>
            <person name="Bader C.D."/>
            <person name="Teijaro C.N."/>
            <person name="Fluegel L."/>
            <person name="Davis C.M."/>
            <person name="Simpson J.R."/>
            <person name="Lauterbach L."/>
            <person name="Steele A.D."/>
            <person name="Gui C."/>
            <person name="Meng S."/>
            <person name="Li G."/>
            <person name="Viehrig K."/>
            <person name="Ye F."/>
            <person name="Su P."/>
            <person name="Kiefer A.F."/>
            <person name="Nichols A."/>
            <person name="Cepeda A.J."/>
            <person name="Yan W."/>
            <person name="Fan B."/>
            <person name="Jiang Y."/>
            <person name="Adhikari A."/>
            <person name="Zheng C.-J."/>
            <person name="Schuster L."/>
            <person name="Cowan T.M."/>
            <person name="Smanski M.J."/>
            <person name="Chevrette M.G."/>
            <person name="De Carvalho L.P.S."/>
            <person name="Shen B."/>
        </authorList>
    </citation>
    <scope>NUCLEOTIDE SEQUENCE [LARGE SCALE GENOMIC DNA]</scope>
    <source>
        <strain evidence="6 7">NPDC000155</strain>
    </source>
</reference>
<dbReference type="RefSeq" id="WP_190069051.1">
    <property type="nucleotide sequence ID" value="NZ_BNBM01000002.1"/>
</dbReference>
<evidence type="ECO:0000259" key="5">
    <source>
        <dbReference type="Pfam" id="PF02668"/>
    </source>
</evidence>
<keyword evidence="4" id="KW-0045">Antibiotic biosynthesis</keyword>
<dbReference type="GO" id="GO:0051213">
    <property type="term" value="F:dioxygenase activity"/>
    <property type="evidence" value="ECO:0007669"/>
    <property type="project" value="UniProtKB-KW"/>
</dbReference>
<dbReference type="PANTHER" id="PTHR10696">
    <property type="entry name" value="GAMMA-BUTYROBETAINE HYDROXYLASE-RELATED"/>
    <property type="match status" value="1"/>
</dbReference>